<keyword evidence="3" id="KW-1185">Reference proteome</keyword>
<feature type="region of interest" description="Disordered" evidence="1">
    <location>
        <begin position="57"/>
        <end position="136"/>
    </location>
</feature>
<evidence type="ECO:0008006" key="4">
    <source>
        <dbReference type="Google" id="ProtNLM"/>
    </source>
</evidence>
<protein>
    <recommendedName>
        <fullName evidence="4">C2H2-type domain-containing protein</fullName>
    </recommendedName>
</protein>
<dbReference type="EMBL" id="JAWWNJ010000124">
    <property type="protein sequence ID" value="KAK6988273.1"/>
    <property type="molecule type" value="Genomic_DNA"/>
</dbReference>
<organism evidence="2 3">
    <name type="scientific">Favolaschia claudopus</name>
    <dbReference type="NCBI Taxonomy" id="2862362"/>
    <lineage>
        <taxon>Eukaryota</taxon>
        <taxon>Fungi</taxon>
        <taxon>Dikarya</taxon>
        <taxon>Basidiomycota</taxon>
        <taxon>Agaricomycotina</taxon>
        <taxon>Agaricomycetes</taxon>
        <taxon>Agaricomycetidae</taxon>
        <taxon>Agaricales</taxon>
        <taxon>Marasmiineae</taxon>
        <taxon>Mycenaceae</taxon>
        <taxon>Favolaschia</taxon>
    </lineage>
</organism>
<dbReference type="InterPro" id="IPR041078">
    <property type="entry name" value="Plavaka"/>
</dbReference>
<reference evidence="2 3" key="1">
    <citation type="journal article" date="2024" name="J Genomics">
        <title>Draft genome sequencing and assembly of Favolaschia claudopus CIRM-BRFM 2984 isolated from oak limbs.</title>
        <authorList>
            <person name="Navarro D."/>
            <person name="Drula E."/>
            <person name="Chaduli D."/>
            <person name="Cazenave R."/>
            <person name="Ahrendt S."/>
            <person name="Wang J."/>
            <person name="Lipzen A."/>
            <person name="Daum C."/>
            <person name="Barry K."/>
            <person name="Grigoriev I.V."/>
            <person name="Favel A."/>
            <person name="Rosso M.N."/>
            <person name="Martin F."/>
        </authorList>
    </citation>
    <scope>NUCLEOTIDE SEQUENCE [LARGE SCALE GENOMIC DNA]</scope>
    <source>
        <strain evidence="2 3">CIRM-BRFM 2984</strain>
    </source>
</reference>
<evidence type="ECO:0000313" key="2">
    <source>
        <dbReference type="EMBL" id="KAK6988273.1"/>
    </source>
</evidence>
<evidence type="ECO:0000313" key="3">
    <source>
        <dbReference type="Proteomes" id="UP001362999"/>
    </source>
</evidence>
<dbReference type="Pfam" id="PF18759">
    <property type="entry name" value="Plavaka"/>
    <property type="match status" value="1"/>
</dbReference>
<comment type="caution">
    <text evidence="2">The sequence shown here is derived from an EMBL/GenBank/DDBJ whole genome shotgun (WGS) entry which is preliminary data.</text>
</comment>
<feature type="compositionally biased region" description="Basic and acidic residues" evidence="1">
    <location>
        <begin position="67"/>
        <end position="81"/>
    </location>
</feature>
<proteinExistence type="predicted"/>
<accession>A0AAV9ZQ74</accession>
<dbReference type="AlphaFoldDB" id="A0AAV9ZQ74"/>
<dbReference type="Proteomes" id="UP001362999">
    <property type="component" value="Unassembled WGS sequence"/>
</dbReference>
<sequence length="982" mass="112049">MSSAPQDQFICATCSKICETQGGLQRHYKQTRNPACREFYQNTLRNFPLHRDDIFRATSREPSPAPGEHESHNPDHDEDRGPSANNSDDSDEEDEPGAGWEPPPARSLSPDPEQHQPADNMDEDPPPGPDPAAAPTDRFTQQIHITRFGGRAGAPLDKVELAAYVEYMAHLSLHEDPWAPFTSKMDWEIAQWAKLRGSTSTAFTDLLAIDGVMEALGLSYKNSAELNQIIDESLPSGRPVFKRQEIVVSGEAFDVYFRPILDCVRALYADPEFAPDLIYAPERHYADADKTIRLYHDLHTGEWWWKTQKALETRQRGATIIPIVISTDKTQTTTFRNKSAYPVYMTIGNIPKDIRRKPSRQAYILIGYLPTTRLDHIKVAAARRRAVANLYHACMRKILSPLKDAGLNGIEMASGDGAVRRCHPILAVFSGDYPEQALVAGVKNGDCPTCPAPRELLGDLEEMYEPRDLAAVLEALALADGNATEFTRACEEAGIKPIYHPFWEDLPFVNIYLSITPDILHQLYQGVVKHVIAWVTEAFGAVEIDARCRRLPPNHNIRLFMKGISTMSRVSGTEHSQMCRILLGLIVDLRLPDRQSSARLIRAVRAILDFLYHAQYPIHSSETLIELSDDLKLFHENKSIFVDLGIRDNFNFPKLHNISHYPMFFRLLGTFDNYNTEQTERLHIDFAKDAYRASNRKDEYLQMTLWLERKEKILRHAKFVRWREAGSPPLTTHNSDWRPLRFIQHRHLQMAKAPSVYSVRLDTLTTAYGAEYFRDAFARFVVGFKNPDFTGRQVERAAEDFFLPFQTVSVYHKIKFWNEDPLGREDNSDVLDVVHVKPGYSNRHGHMFGGRFDTVIVNDGTGQHSGIKGYRIGQVRVVFSLSERIRGHLFPGEKPSFHLAYVEWFSKFPNSPEPNHRMYKISRPEESFVSIIPVGNIRRSVHLFPQFGPVAPREWTSATVLEQCKKFYVSPWSDRHAYVTIR</sequence>
<name>A0AAV9ZQ74_9AGAR</name>
<gene>
    <name evidence="2" type="ORF">R3P38DRAFT_2573485</name>
</gene>
<evidence type="ECO:0000256" key="1">
    <source>
        <dbReference type="SAM" id="MobiDB-lite"/>
    </source>
</evidence>